<accession>A0A0E9X613</accession>
<reference evidence="1" key="1">
    <citation type="submission" date="2014-11" db="EMBL/GenBank/DDBJ databases">
        <authorList>
            <person name="Amaro Gonzalez C."/>
        </authorList>
    </citation>
    <scope>NUCLEOTIDE SEQUENCE</scope>
</reference>
<evidence type="ECO:0000313" key="1">
    <source>
        <dbReference type="EMBL" id="JAH98049.1"/>
    </source>
</evidence>
<sequence>MFGLSVAAAGFFNSLSVKNRTEAEELWKTAYHQAEVRDMVEDLLQLEVEWDTFIQRQDTKQQTTDTLLGQGPRAGNLPEDMVFINARTGGTVNLAQYLGKGENLLLFLLRHLA</sequence>
<protein>
    <submittedName>
        <fullName evidence="1">Uncharacterized protein</fullName>
    </submittedName>
</protein>
<organism evidence="1">
    <name type="scientific">Anguilla anguilla</name>
    <name type="common">European freshwater eel</name>
    <name type="synonym">Muraena anguilla</name>
    <dbReference type="NCBI Taxonomy" id="7936"/>
    <lineage>
        <taxon>Eukaryota</taxon>
        <taxon>Metazoa</taxon>
        <taxon>Chordata</taxon>
        <taxon>Craniata</taxon>
        <taxon>Vertebrata</taxon>
        <taxon>Euteleostomi</taxon>
        <taxon>Actinopterygii</taxon>
        <taxon>Neopterygii</taxon>
        <taxon>Teleostei</taxon>
        <taxon>Anguilliformes</taxon>
        <taxon>Anguillidae</taxon>
        <taxon>Anguilla</taxon>
    </lineage>
</organism>
<dbReference type="AlphaFoldDB" id="A0A0E9X613"/>
<name>A0A0E9X613_ANGAN</name>
<dbReference type="EMBL" id="GBXM01010528">
    <property type="protein sequence ID" value="JAH98049.1"/>
    <property type="molecule type" value="Transcribed_RNA"/>
</dbReference>
<reference evidence="1" key="2">
    <citation type="journal article" date="2015" name="Fish Shellfish Immunol.">
        <title>Early steps in the European eel (Anguilla anguilla)-Vibrio vulnificus interaction in the gills: Role of the RtxA13 toxin.</title>
        <authorList>
            <person name="Callol A."/>
            <person name="Pajuelo D."/>
            <person name="Ebbesson L."/>
            <person name="Teles M."/>
            <person name="MacKenzie S."/>
            <person name="Amaro C."/>
        </authorList>
    </citation>
    <scope>NUCLEOTIDE SEQUENCE</scope>
</reference>
<proteinExistence type="predicted"/>